<dbReference type="GO" id="GO:0016787">
    <property type="term" value="F:hydrolase activity"/>
    <property type="evidence" value="ECO:0007669"/>
    <property type="project" value="UniProtKB-KW"/>
</dbReference>
<protein>
    <submittedName>
        <fullName evidence="3">Methylmalonyl Co-A mutase-associated GTPase MeaB</fullName>
        <ecNumber evidence="3">3.6.5.-</ecNumber>
    </submittedName>
</protein>
<dbReference type="CDD" id="cd03114">
    <property type="entry name" value="MMAA-like"/>
    <property type="match status" value="1"/>
</dbReference>
<dbReference type="Pfam" id="PF03308">
    <property type="entry name" value="MeaB"/>
    <property type="match status" value="1"/>
</dbReference>
<gene>
    <name evidence="3" type="primary">meaB</name>
    <name evidence="3" type="ORF">E0I61_07930</name>
</gene>
<dbReference type="InterPro" id="IPR027417">
    <property type="entry name" value="P-loop_NTPase"/>
</dbReference>
<evidence type="ECO:0000256" key="1">
    <source>
        <dbReference type="ARBA" id="ARBA00009625"/>
    </source>
</evidence>
<dbReference type="Gene3D" id="1.20.5.170">
    <property type="match status" value="1"/>
</dbReference>
<dbReference type="PANTHER" id="PTHR23408">
    <property type="entry name" value="METHYLMALONYL-COA MUTASE"/>
    <property type="match status" value="1"/>
</dbReference>
<feature type="domain" description="AAA+ ATPase" evidence="2">
    <location>
        <begin position="88"/>
        <end position="239"/>
    </location>
</feature>
<comment type="caution">
    <text evidence="3">The sequence shown here is derived from an EMBL/GenBank/DDBJ whole genome shotgun (WGS) entry which is preliminary data.</text>
</comment>
<dbReference type="Gene3D" id="1.10.287.130">
    <property type="match status" value="1"/>
</dbReference>
<name>A0ABY2DSF7_9FLAO</name>
<dbReference type="SUPFAM" id="SSF52540">
    <property type="entry name" value="P-loop containing nucleoside triphosphate hydrolases"/>
    <property type="match status" value="1"/>
</dbReference>
<keyword evidence="3" id="KW-0378">Hydrolase</keyword>
<comment type="similarity">
    <text evidence="1">Belongs to the SIMIBI class G3E GTPase family. ArgK/MeaB subfamily.</text>
</comment>
<evidence type="ECO:0000313" key="4">
    <source>
        <dbReference type="Proteomes" id="UP000294685"/>
    </source>
</evidence>
<proteinExistence type="inferred from homology"/>
<dbReference type="EC" id="3.6.5.-" evidence="3"/>
<dbReference type="InterPro" id="IPR005129">
    <property type="entry name" value="GTPase_ArgK"/>
</dbReference>
<organism evidence="3 4">
    <name type="scientific">Flavobacterium ranwuense</name>
    <dbReference type="NCBI Taxonomy" id="2541725"/>
    <lineage>
        <taxon>Bacteria</taxon>
        <taxon>Pseudomonadati</taxon>
        <taxon>Bacteroidota</taxon>
        <taxon>Flavobacteriia</taxon>
        <taxon>Flavobacteriales</taxon>
        <taxon>Flavobacteriaceae</taxon>
        <taxon>Flavobacterium</taxon>
    </lineage>
</organism>
<accession>A0ABY2DSF7</accession>
<keyword evidence="4" id="KW-1185">Reference proteome</keyword>
<dbReference type="NCBIfam" id="NF006958">
    <property type="entry name" value="PRK09435.1"/>
    <property type="match status" value="1"/>
</dbReference>
<dbReference type="EMBL" id="SMLH01000003">
    <property type="protein sequence ID" value="TDE29889.1"/>
    <property type="molecule type" value="Genomic_DNA"/>
</dbReference>
<dbReference type="Gene3D" id="3.40.50.300">
    <property type="entry name" value="P-loop containing nucleotide triphosphate hydrolases"/>
    <property type="match status" value="1"/>
</dbReference>
<dbReference type="SMART" id="SM00382">
    <property type="entry name" value="AAA"/>
    <property type="match status" value="1"/>
</dbReference>
<dbReference type="InterPro" id="IPR003593">
    <property type="entry name" value="AAA+_ATPase"/>
</dbReference>
<evidence type="ECO:0000259" key="2">
    <source>
        <dbReference type="SMART" id="SM00382"/>
    </source>
</evidence>
<dbReference type="NCBIfam" id="TIGR00750">
    <property type="entry name" value="lao"/>
    <property type="match status" value="1"/>
</dbReference>
<evidence type="ECO:0000313" key="3">
    <source>
        <dbReference type="EMBL" id="TDE29889.1"/>
    </source>
</evidence>
<dbReference type="Proteomes" id="UP000294685">
    <property type="component" value="Unassembled WGS sequence"/>
</dbReference>
<dbReference type="PANTHER" id="PTHR23408:SF3">
    <property type="entry name" value="METHYLMALONIC ACIDURIA TYPE A PROTEIN, MITOCHONDRIAL"/>
    <property type="match status" value="1"/>
</dbReference>
<sequence>MLPNKKYHPSALNEKPGISPPEIISAVAVGHIQQFRKIQPSAKELVEGILAENITALSRAITLVESTSVSHLSKANEVINACLPYANKSVRIGITGVPGVGKSTFIEAFGKYLTSLGKKVAVLAVDPSSTISHGSILGDKTRMEELVKDKNAFIRPSASGETLGGVARKTRETITLCEAAGFDTIIIETVGVGQSETAVHSMVDFFLLLKISGAGDELQGIKRGIMEMADAIVINKADGDNIRKANLAKLEFKRALHLFPAKKSGWTPTTAACSAITHQGIPDVWETIQKFLELTKGNNYFFAKRKEQNQYWMLETINEQLKTNFYNHPEIKKSLELNKKAVQNDEISPFAAAQLLLEKYFKV</sequence>
<reference evidence="3 4" key="1">
    <citation type="submission" date="2019-03" db="EMBL/GenBank/DDBJ databases">
        <title>Novel species of Flavobacterium.</title>
        <authorList>
            <person name="Liu Q."/>
            <person name="Xin Y.-H."/>
        </authorList>
    </citation>
    <scope>NUCLEOTIDE SEQUENCE [LARGE SCALE GENOMIC DNA]</scope>
    <source>
        <strain evidence="3 4">LB2P22</strain>
    </source>
</reference>